<sequence>MATISGAHFFDEIANNYGASAKNMLKDYANNTRKLGNMISRKAFLIRCRRRGVFPAHFANSFRFTYPLLEENGPFSNKVQRSISRFMKSILNIEVKHTFHKIKTFQSRLTSVAEGIRTSNIPDSVYTNFFESQKRFNEKNIQERSNRTKRKFQNIIVRNPHQISCTELPTHNSKAIHNGTQVVVPPEAEVLLSLGPKFALPVTAADRVPFLHLMADVEQIIKTNPIPEVQDRNRCAVANIITNYIHGSRNRSAPVDPVAKFCENAQAVTRSFLKDNPNVYVVRSDKGNKTVLMESEDYKKKMLELLQDRTTYAPIPRDPTSRYERLNNNIVRRIRNLDIIDDRTAKQLTRYNAVCPRIYGQPKAHKPGLPLRPVVPNITAPSYNLSKFIGKIFQQSLVSTYNIKDSFSFCQFINNVTLPENYVLISLDVKSLFTSIPKSLAISSIISRWDEIRPNTGICLDLFLEIVEFCIDASYFKFDGQHYQQIFGTAMGNPLSPAIADWVMETLLDTVVRMLNIPLPFLRKFVDDLITAIPISELQHVLDTFNSYDVHIQFTYELEVDNKLPFLDMLLTRHSNQKVTTQWYQKPIASGRFLNFRSYHPLSQKLNMAKNFARRVYQLSTDLDDREKAKIIDAQLQLNDYPKPLRHRIANRMNEHVDDHQQQPQNLEYTYRRIPYITHLSNRIDRVLQRDYGSIRLAKYNVRSTRELFTMVKDPVPPEQQSNVVYIIPCSNCEATYVGMTTNRLKTRIYGHQTHYNTLEKLLEQGSDANDPQIVALGEKTALMNHSINKQHRFDLKKVKILDKNVNAHTLQFLEMGHIASNKNCVNKRTDTEGLHAIYAGIIYEIGNINKIRNRHDTQEHTHTTTQNSR</sequence>
<dbReference type="EnsemblMetazoa" id="AALFPA23_009759.R13506">
    <property type="protein sequence ID" value="AALFPA23_009759.P13506"/>
    <property type="gene ID" value="AALFPA23_009759"/>
</dbReference>
<dbReference type="GeneID" id="134287663"/>
<dbReference type="EnsemblMetazoa" id="AALFPA23_009759.R13507">
    <property type="protein sequence ID" value="AALFPA23_009759.P13507"/>
    <property type="gene ID" value="AALFPA23_009759"/>
</dbReference>
<evidence type="ECO:0000313" key="3">
    <source>
        <dbReference type="Proteomes" id="UP000069940"/>
    </source>
</evidence>
<name>A0ABM1YJN0_AEDAL</name>
<accession>A0ABM1YJN0</accession>
<protein>
    <recommendedName>
        <fullName evidence="1">Reverse transcriptase domain-containing protein</fullName>
    </recommendedName>
</protein>
<dbReference type="InterPro" id="IPR058912">
    <property type="entry name" value="HTH_animal"/>
</dbReference>
<feature type="domain" description="Reverse transcriptase" evidence="1">
    <location>
        <begin position="342"/>
        <end position="588"/>
    </location>
</feature>
<dbReference type="RefSeq" id="XP_062706035.1">
    <property type="nucleotide sequence ID" value="XM_062850051.1"/>
</dbReference>
<dbReference type="InterPro" id="IPR000477">
    <property type="entry name" value="RT_dom"/>
</dbReference>
<evidence type="ECO:0000313" key="2">
    <source>
        <dbReference type="EnsemblMetazoa" id="AALFPA23_009759.P13506"/>
    </source>
</evidence>
<dbReference type="PROSITE" id="PS50878">
    <property type="entry name" value="RT_POL"/>
    <property type="match status" value="1"/>
</dbReference>
<evidence type="ECO:0000259" key="1">
    <source>
        <dbReference type="PROSITE" id="PS50878"/>
    </source>
</evidence>
<keyword evidence="3" id="KW-1185">Reference proteome</keyword>
<dbReference type="CDD" id="cd00304">
    <property type="entry name" value="RT_like"/>
    <property type="match status" value="1"/>
</dbReference>
<reference evidence="2" key="2">
    <citation type="submission" date="2025-05" db="UniProtKB">
        <authorList>
            <consortium name="EnsemblMetazoa"/>
        </authorList>
    </citation>
    <scope>IDENTIFICATION</scope>
    <source>
        <strain evidence="2">Foshan</strain>
    </source>
</reference>
<dbReference type="PANTHER" id="PTHR21301:SF10">
    <property type="entry name" value="REVERSE TRANSCRIPTASE DOMAIN-CONTAINING PROTEIN"/>
    <property type="match status" value="1"/>
</dbReference>
<dbReference type="Proteomes" id="UP000069940">
    <property type="component" value="Unassembled WGS sequence"/>
</dbReference>
<dbReference type="Pfam" id="PF26215">
    <property type="entry name" value="HTH_animal"/>
    <property type="match status" value="1"/>
</dbReference>
<dbReference type="RefSeq" id="XP_062706037.1">
    <property type="nucleotide sequence ID" value="XM_062850053.1"/>
</dbReference>
<proteinExistence type="predicted"/>
<reference evidence="3" key="1">
    <citation type="journal article" date="2015" name="Proc. Natl. Acad. Sci. U.S.A.">
        <title>Genome sequence of the Asian Tiger mosquito, Aedes albopictus, reveals insights into its biology, genetics, and evolution.</title>
        <authorList>
            <person name="Chen X.G."/>
            <person name="Jiang X."/>
            <person name="Gu J."/>
            <person name="Xu M."/>
            <person name="Wu Y."/>
            <person name="Deng Y."/>
            <person name="Zhang C."/>
            <person name="Bonizzoni M."/>
            <person name="Dermauw W."/>
            <person name="Vontas J."/>
            <person name="Armbruster P."/>
            <person name="Huang X."/>
            <person name="Yang Y."/>
            <person name="Zhang H."/>
            <person name="He W."/>
            <person name="Peng H."/>
            <person name="Liu Y."/>
            <person name="Wu K."/>
            <person name="Chen J."/>
            <person name="Lirakis M."/>
            <person name="Topalis P."/>
            <person name="Van Leeuwen T."/>
            <person name="Hall A.B."/>
            <person name="Jiang X."/>
            <person name="Thorpe C."/>
            <person name="Mueller R.L."/>
            <person name="Sun C."/>
            <person name="Waterhouse R.M."/>
            <person name="Yan G."/>
            <person name="Tu Z.J."/>
            <person name="Fang X."/>
            <person name="James A.A."/>
        </authorList>
    </citation>
    <scope>NUCLEOTIDE SEQUENCE [LARGE SCALE GENOMIC DNA]</scope>
    <source>
        <strain evidence="3">Foshan</strain>
    </source>
</reference>
<dbReference type="EnsemblMetazoa" id="AALFPA23_009759.R13508">
    <property type="protein sequence ID" value="AALFPA23_009759.P13508"/>
    <property type="gene ID" value="AALFPA23_009759"/>
</dbReference>
<dbReference type="PANTHER" id="PTHR21301">
    <property type="entry name" value="REVERSE TRANSCRIPTASE"/>
    <property type="match status" value="1"/>
</dbReference>
<organism evidence="2 3">
    <name type="scientific">Aedes albopictus</name>
    <name type="common">Asian tiger mosquito</name>
    <name type="synonym">Stegomyia albopicta</name>
    <dbReference type="NCBI Taxonomy" id="7160"/>
    <lineage>
        <taxon>Eukaryota</taxon>
        <taxon>Metazoa</taxon>
        <taxon>Ecdysozoa</taxon>
        <taxon>Arthropoda</taxon>
        <taxon>Hexapoda</taxon>
        <taxon>Insecta</taxon>
        <taxon>Pterygota</taxon>
        <taxon>Neoptera</taxon>
        <taxon>Endopterygota</taxon>
        <taxon>Diptera</taxon>
        <taxon>Nematocera</taxon>
        <taxon>Culicoidea</taxon>
        <taxon>Culicidae</taxon>
        <taxon>Culicinae</taxon>
        <taxon>Aedini</taxon>
        <taxon>Aedes</taxon>
        <taxon>Stegomyia</taxon>
    </lineage>
</organism>
<dbReference type="RefSeq" id="XP_062706036.1">
    <property type="nucleotide sequence ID" value="XM_062850052.1"/>
</dbReference>